<evidence type="ECO:0000313" key="1">
    <source>
        <dbReference type="EMBL" id="OQB41686.1"/>
    </source>
</evidence>
<dbReference type="EMBL" id="MWDB01000012">
    <property type="protein sequence ID" value="OQB41686.1"/>
    <property type="molecule type" value="Genomic_DNA"/>
</dbReference>
<name>A0A1V5ZNR2_9BACT</name>
<comment type="caution">
    <text evidence="1">The sequence shown here is derived from an EMBL/GenBank/DDBJ whole genome shotgun (WGS) entry which is preliminary data.</text>
</comment>
<reference evidence="1" key="1">
    <citation type="submission" date="2017-02" db="EMBL/GenBank/DDBJ databases">
        <title>Delving into the versatile metabolic prowess of the omnipresent phylum Bacteroidetes.</title>
        <authorList>
            <person name="Nobu M.K."/>
            <person name="Mei R."/>
            <person name="Narihiro T."/>
            <person name="Kuroda K."/>
            <person name="Liu W.-T."/>
        </authorList>
    </citation>
    <scope>NUCLEOTIDE SEQUENCE</scope>
    <source>
        <strain evidence="1">ADurb.Bin160</strain>
    </source>
</reference>
<dbReference type="AlphaFoldDB" id="A0A1V5ZNR2"/>
<dbReference type="InterPro" id="IPR027417">
    <property type="entry name" value="P-loop_NTPase"/>
</dbReference>
<dbReference type="Proteomes" id="UP000485621">
    <property type="component" value="Unassembled WGS sequence"/>
</dbReference>
<dbReference type="Gene3D" id="3.40.50.300">
    <property type="entry name" value="P-loop containing nucleotide triphosphate hydrolases"/>
    <property type="match status" value="1"/>
</dbReference>
<sequence>MKKDINIYLQEFLKCKNDFFYFCDNYGVIELPGGDVKIQLYERQKDLIRLIQKENNVVCLKSRQIGISTIIQLYCAYLVTFYKNVIIGIISKDGSEATSFARHITSFIDKLPKWIRPKFKKRNEQSFFLSNGCKCYSAAVNPIEPSKTLRGKAITFLVIDEASFVNKIEKAWTGLVPALATSQKVARENNIPYGTLIISTPNGTTGTGKWFFEKYTRSLNGEDIFKECTIHWKQIKELANDPNWFETQKKMFDSERQLLQELELQFISNEGSFFLEETIKKLQENTKEIEPIEKFKLFNGEIWKFADAIPGRNYIIGVDTAPENGEDKSALTIFDYETLEQVYEFRGKCQVSDFIKIVKNSCAHYPGVIVIENNSYGNQVVEEIRNSEYSHMLYKEKRGDAIIPGVSVNTKTRPLIIESIYTYITQFPEIIKSKRLAMELISLEYKKNGKVEAASGTHDDIALSMGFCFYVRKYDPPMMINHNTQEHKMFVDIIDMNNTKKTFENYSLDELNRDFLKNLKEEIFEEEKIKKETYYNFFNLSRG</sequence>
<organism evidence="1">
    <name type="scientific">candidate division CPR1 bacterium ADurb.Bin160</name>
    <dbReference type="NCBI Taxonomy" id="1852826"/>
    <lineage>
        <taxon>Bacteria</taxon>
        <taxon>candidate division CPR1</taxon>
    </lineage>
</organism>
<dbReference type="Gene3D" id="3.30.420.240">
    <property type="match status" value="1"/>
</dbReference>
<proteinExistence type="predicted"/>
<gene>
    <name evidence="1" type="ORF">BWY04_00682</name>
</gene>
<accession>A0A1V5ZNR2</accession>
<dbReference type="Pfam" id="PF03237">
    <property type="entry name" value="Terminase_6N"/>
    <property type="match status" value="1"/>
</dbReference>
<protein>
    <submittedName>
        <fullName evidence="1">Terminase-like family protein</fullName>
    </submittedName>
</protein>